<proteinExistence type="predicted"/>
<dbReference type="Proteomes" id="UP000193240">
    <property type="component" value="Unassembled WGS sequence"/>
</dbReference>
<keyword evidence="3" id="KW-1185">Reference proteome</keyword>
<gene>
    <name evidence="2" type="ORF">B5807_07117</name>
</gene>
<dbReference type="EMBL" id="KZ107845">
    <property type="protein sequence ID" value="OSS48560.1"/>
    <property type="molecule type" value="Genomic_DNA"/>
</dbReference>
<sequence length="99" mass="11302">MQILISLREQTATANEQHSRELSQTQVTCQNILKKIVRQGKWQVEIIAAIERSHTRNASSRGFIAPPTAAHEGSIGRATEDLHRIITSKLYFSEVERRY</sequence>
<dbReference type="AlphaFoldDB" id="A0A1Y2LXJ7"/>
<evidence type="ECO:0000313" key="2">
    <source>
        <dbReference type="EMBL" id="OSS48560.1"/>
    </source>
</evidence>
<name>A0A1Y2LXJ7_EPING</name>
<accession>A0A1Y2LXJ7</accession>
<organism evidence="2 3">
    <name type="scientific">Epicoccum nigrum</name>
    <name type="common">Soil fungus</name>
    <name type="synonym">Epicoccum purpurascens</name>
    <dbReference type="NCBI Taxonomy" id="105696"/>
    <lineage>
        <taxon>Eukaryota</taxon>
        <taxon>Fungi</taxon>
        <taxon>Dikarya</taxon>
        <taxon>Ascomycota</taxon>
        <taxon>Pezizomycotina</taxon>
        <taxon>Dothideomycetes</taxon>
        <taxon>Pleosporomycetidae</taxon>
        <taxon>Pleosporales</taxon>
        <taxon>Pleosporineae</taxon>
        <taxon>Didymellaceae</taxon>
        <taxon>Epicoccum</taxon>
    </lineage>
</organism>
<protein>
    <submittedName>
        <fullName evidence="2">Uncharacterized protein</fullName>
    </submittedName>
</protein>
<feature type="region of interest" description="Disordered" evidence="1">
    <location>
        <begin position="57"/>
        <end position="76"/>
    </location>
</feature>
<dbReference type="InParanoid" id="A0A1Y2LXJ7"/>
<evidence type="ECO:0000256" key="1">
    <source>
        <dbReference type="SAM" id="MobiDB-lite"/>
    </source>
</evidence>
<reference evidence="2 3" key="1">
    <citation type="journal article" date="2017" name="Genome Announc.">
        <title>Genome sequence of the saprophytic ascomycete Epicoccum nigrum ICMP 19927 strain isolated from New Zealand.</title>
        <authorList>
            <person name="Fokin M."/>
            <person name="Fleetwood D."/>
            <person name="Weir B.S."/>
            <person name="Villas-Boas S.G."/>
        </authorList>
    </citation>
    <scope>NUCLEOTIDE SEQUENCE [LARGE SCALE GENOMIC DNA]</scope>
    <source>
        <strain evidence="2 3">ICMP 19927</strain>
    </source>
</reference>
<evidence type="ECO:0000313" key="3">
    <source>
        <dbReference type="Proteomes" id="UP000193240"/>
    </source>
</evidence>